<dbReference type="Proteomes" id="UP000322917">
    <property type="component" value="Unassembled WGS sequence"/>
</dbReference>
<protein>
    <submittedName>
        <fullName evidence="2">ECF transporter S component, folate family</fullName>
    </submittedName>
</protein>
<dbReference type="AlphaFoldDB" id="A0A1M6JI15"/>
<feature type="transmembrane region" description="Helical" evidence="1">
    <location>
        <begin position="147"/>
        <end position="165"/>
    </location>
</feature>
<dbReference type="EMBL" id="FQZD01000022">
    <property type="protein sequence ID" value="SHJ46324.1"/>
    <property type="molecule type" value="Genomic_DNA"/>
</dbReference>
<feature type="transmembrane region" description="Helical" evidence="1">
    <location>
        <begin position="81"/>
        <end position="102"/>
    </location>
</feature>
<dbReference type="RefSeq" id="WP_149735308.1">
    <property type="nucleotide sequence ID" value="NZ_FQZD01000022.1"/>
</dbReference>
<dbReference type="InterPro" id="IPR024529">
    <property type="entry name" value="ECF_trnsprt_substrate-spec"/>
</dbReference>
<evidence type="ECO:0000313" key="2">
    <source>
        <dbReference type="EMBL" id="SHJ46324.1"/>
    </source>
</evidence>
<dbReference type="InterPro" id="IPR030949">
    <property type="entry name" value="ECF_S_folate_fam"/>
</dbReference>
<gene>
    <name evidence="2" type="ORF">SAMN02745170_02612</name>
</gene>
<organism evidence="2 3">
    <name type="scientific">Propionispora hippei DSM 15287</name>
    <dbReference type="NCBI Taxonomy" id="1123003"/>
    <lineage>
        <taxon>Bacteria</taxon>
        <taxon>Bacillati</taxon>
        <taxon>Bacillota</taxon>
        <taxon>Negativicutes</taxon>
        <taxon>Selenomonadales</taxon>
        <taxon>Sporomusaceae</taxon>
        <taxon>Propionispora</taxon>
    </lineage>
</organism>
<evidence type="ECO:0000313" key="3">
    <source>
        <dbReference type="Proteomes" id="UP000322917"/>
    </source>
</evidence>
<dbReference type="Pfam" id="PF12822">
    <property type="entry name" value="ECF_trnsprt"/>
    <property type="match status" value="1"/>
</dbReference>
<name>A0A1M6JI15_9FIRM</name>
<keyword evidence="3" id="KW-1185">Reference proteome</keyword>
<evidence type="ECO:0000256" key="1">
    <source>
        <dbReference type="SAM" id="Phobius"/>
    </source>
</evidence>
<reference evidence="2 3" key="1">
    <citation type="submission" date="2016-11" db="EMBL/GenBank/DDBJ databases">
        <authorList>
            <person name="Varghese N."/>
            <person name="Submissions S."/>
        </authorList>
    </citation>
    <scope>NUCLEOTIDE SEQUENCE [LARGE SCALE GENOMIC DNA]</scope>
    <source>
        <strain evidence="2 3">DSM 15287</strain>
    </source>
</reference>
<dbReference type="Gene3D" id="1.10.1760.20">
    <property type="match status" value="1"/>
</dbReference>
<dbReference type="GO" id="GO:0022857">
    <property type="term" value="F:transmembrane transporter activity"/>
    <property type="evidence" value="ECO:0007669"/>
    <property type="project" value="InterPro"/>
</dbReference>
<keyword evidence="1" id="KW-1133">Transmembrane helix</keyword>
<keyword evidence="1" id="KW-0472">Membrane</keyword>
<proteinExistence type="predicted"/>
<dbReference type="OrthoDB" id="4624at2"/>
<keyword evidence="1" id="KW-0812">Transmembrane</keyword>
<sequence length="181" mass="20089">MKKIFSGFWSGYTITELIISAVFIALIIILTHILAIQTPFVRISLSFLPVAVFAMRFGPLKAAVTAAAADILGCLIFTPGLYFPGFTLSAFLSGLFYGLALYRKQPSIKRISIAALAIFLFIDLFLNTLWLTLLYQKAMQTILGGRLIKALIMLPVQISLIYLITSRLAKYGLYSIKTPRD</sequence>
<feature type="transmembrane region" description="Helical" evidence="1">
    <location>
        <begin position="12"/>
        <end position="35"/>
    </location>
</feature>
<dbReference type="NCBIfam" id="TIGR04518">
    <property type="entry name" value="ECF_S_folT_fam"/>
    <property type="match status" value="1"/>
</dbReference>
<accession>A0A1M6JI15</accession>
<feature type="transmembrane region" description="Helical" evidence="1">
    <location>
        <begin position="47"/>
        <end position="69"/>
    </location>
</feature>
<feature type="transmembrane region" description="Helical" evidence="1">
    <location>
        <begin position="114"/>
        <end position="135"/>
    </location>
</feature>